<organism evidence="2 3">
    <name type="scientific">Neurospora tetrasperma (strain FGSC 2508 / ATCC MYA-4615 / P0657)</name>
    <dbReference type="NCBI Taxonomy" id="510951"/>
    <lineage>
        <taxon>Eukaryota</taxon>
        <taxon>Fungi</taxon>
        <taxon>Dikarya</taxon>
        <taxon>Ascomycota</taxon>
        <taxon>Pezizomycotina</taxon>
        <taxon>Sordariomycetes</taxon>
        <taxon>Sordariomycetidae</taxon>
        <taxon>Sordariales</taxon>
        <taxon>Sordariaceae</taxon>
        <taxon>Neurospora</taxon>
    </lineage>
</organism>
<name>F8MLY7_NEUT8</name>
<dbReference type="AlphaFoldDB" id="F8MLY7"/>
<keyword evidence="3" id="KW-1185">Reference proteome</keyword>
<reference evidence="3" key="1">
    <citation type="journal article" date="2011" name="Genetics">
        <title>Massive changes in genome architecture accompany the transition to self-fertility in the filamentous fungus Neurospora tetrasperma.</title>
        <authorList>
            <person name="Ellison C.E."/>
            <person name="Stajich J.E."/>
            <person name="Jacobson D.J."/>
            <person name="Natvig D.O."/>
            <person name="Lapidus A."/>
            <person name="Foster B."/>
            <person name="Aerts A."/>
            <person name="Riley R."/>
            <person name="Lindquist E.A."/>
            <person name="Grigoriev I.V."/>
            <person name="Taylor J.W."/>
        </authorList>
    </citation>
    <scope>NUCLEOTIDE SEQUENCE [LARGE SCALE GENOMIC DNA]</scope>
    <source>
        <strain evidence="3">FGSC 2508 / P0657</strain>
    </source>
</reference>
<proteinExistence type="predicted"/>
<sequence length="62" mass="6876">MGLAIPPNTGHRSNDAVDRQSGQTKKGPASSRREALEEQILRDQKKEETSHKHTYPTSTTTT</sequence>
<evidence type="ECO:0000313" key="2">
    <source>
        <dbReference type="EMBL" id="EGO58502.1"/>
    </source>
</evidence>
<dbReference type="RefSeq" id="XP_009851520.1">
    <property type="nucleotide sequence ID" value="XM_009853218.1"/>
</dbReference>
<evidence type="ECO:0000313" key="3">
    <source>
        <dbReference type="Proteomes" id="UP000008065"/>
    </source>
</evidence>
<dbReference type="VEuPathDB" id="FungiDB:NEUTE1DRAFT_95082"/>
<feature type="region of interest" description="Disordered" evidence="1">
    <location>
        <begin position="1"/>
        <end position="62"/>
    </location>
</feature>
<accession>F8MLY7</accession>
<dbReference type="KEGG" id="nte:NEUTE1DRAFT95082"/>
<protein>
    <submittedName>
        <fullName evidence="2">Uncharacterized protein</fullName>
    </submittedName>
</protein>
<gene>
    <name evidence="2" type="ORF">NEUTE1DRAFT_95082</name>
</gene>
<dbReference type="GeneID" id="20831660"/>
<dbReference type="HOGENOM" id="CLU_2910380_0_0_1"/>
<feature type="non-terminal residue" evidence="2">
    <location>
        <position position="62"/>
    </location>
</feature>
<dbReference type="Proteomes" id="UP000008065">
    <property type="component" value="Unassembled WGS sequence"/>
</dbReference>
<evidence type="ECO:0000256" key="1">
    <source>
        <dbReference type="SAM" id="MobiDB-lite"/>
    </source>
</evidence>
<dbReference type="EMBL" id="GL891304">
    <property type="protein sequence ID" value="EGO58502.1"/>
    <property type="molecule type" value="Genomic_DNA"/>
</dbReference>
<feature type="compositionally biased region" description="Basic and acidic residues" evidence="1">
    <location>
        <begin position="31"/>
        <end position="51"/>
    </location>
</feature>